<evidence type="ECO:0000313" key="2">
    <source>
        <dbReference type="EMBL" id="TCM76178.1"/>
    </source>
</evidence>
<gene>
    <name evidence="2" type="ORF">EV216_1354</name>
</gene>
<dbReference type="Proteomes" id="UP000295277">
    <property type="component" value="Unassembled WGS sequence"/>
</dbReference>
<keyword evidence="1" id="KW-1133">Transmembrane helix</keyword>
<keyword evidence="3" id="KW-1185">Reference proteome</keyword>
<dbReference type="EMBL" id="SLVM01000035">
    <property type="protein sequence ID" value="TCM76178.1"/>
    <property type="molecule type" value="Genomic_DNA"/>
</dbReference>
<evidence type="ECO:0000256" key="1">
    <source>
        <dbReference type="SAM" id="Phobius"/>
    </source>
</evidence>
<feature type="transmembrane region" description="Helical" evidence="1">
    <location>
        <begin position="35"/>
        <end position="54"/>
    </location>
</feature>
<accession>A0A4R1YIB5</accession>
<organism evidence="2 3">
    <name type="scientific">Rhodovulum steppense</name>
    <dbReference type="NCBI Taxonomy" id="540251"/>
    <lineage>
        <taxon>Bacteria</taxon>
        <taxon>Pseudomonadati</taxon>
        <taxon>Pseudomonadota</taxon>
        <taxon>Alphaproteobacteria</taxon>
        <taxon>Rhodobacterales</taxon>
        <taxon>Paracoccaceae</taxon>
        <taxon>Rhodovulum</taxon>
    </lineage>
</organism>
<protein>
    <recommendedName>
        <fullName evidence="4">CTP synthetase</fullName>
    </recommendedName>
</protein>
<comment type="caution">
    <text evidence="2">The sequence shown here is derived from an EMBL/GenBank/DDBJ whole genome shotgun (WGS) entry which is preliminary data.</text>
</comment>
<keyword evidence="1" id="KW-0472">Membrane</keyword>
<feature type="transmembrane region" description="Helical" evidence="1">
    <location>
        <begin position="7"/>
        <end position="29"/>
    </location>
</feature>
<dbReference type="RefSeq" id="WP_132696720.1">
    <property type="nucleotide sequence ID" value="NZ_SLVM01000035.1"/>
</dbReference>
<evidence type="ECO:0008006" key="4">
    <source>
        <dbReference type="Google" id="ProtNLM"/>
    </source>
</evidence>
<reference evidence="2 3" key="1">
    <citation type="submission" date="2019-03" db="EMBL/GenBank/DDBJ databases">
        <title>Genomic Encyclopedia of Type Strains, Phase IV (KMG-IV): sequencing the most valuable type-strain genomes for metagenomic binning, comparative biology and taxonomic classification.</title>
        <authorList>
            <person name="Goeker M."/>
        </authorList>
    </citation>
    <scope>NUCLEOTIDE SEQUENCE [LARGE SCALE GENOMIC DNA]</scope>
    <source>
        <strain evidence="2 3">DSM 21153</strain>
    </source>
</reference>
<name>A0A4R1YIB5_9RHOB</name>
<dbReference type="AlphaFoldDB" id="A0A4R1YIB5"/>
<proteinExistence type="predicted"/>
<evidence type="ECO:0000313" key="3">
    <source>
        <dbReference type="Proteomes" id="UP000295277"/>
    </source>
</evidence>
<sequence length="58" mass="5899">MLRLAAVLFLLISATLMGIGIVAVLVAGYGTTVPILAAAAVGFVLALPVSWKVAQAIY</sequence>
<dbReference type="OrthoDB" id="7510999at2"/>
<keyword evidence="1" id="KW-0812">Transmembrane</keyword>